<dbReference type="Gene3D" id="3.40.50.150">
    <property type="entry name" value="Vaccinia Virus protein VP39"/>
    <property type="match status" value="1"/>
</dbReference>
<dbReference type="Pfam" id="PF02086">
    <property type="entry name" value="MethyltransfD12"/>
    <property type="match status" value="1"/>
</dbReference>
<keyword evidence="3 7" id="KW-0489">Methyltransferase</keyword>
<proteinExistence type="inferred from homology"/>
<comment type="caution">
    <text evidence="8">The sequence shown here is derived from an EMBL/GenBank/DDBJ whole genome shotgun (WGS) entry which is preliminary data.</text>
</comment>
<dbReference type="PANTHER" id="PTHR30481:SF3">
    <property type="entry name" value="DNA ADENINE METHYLASE"/>
    <property type="match status" value="1"/>
</dbReference>
<dbReference type="PIRSF" id="PIRSF000398">
    <property type="entry name" value="M_m6A_EcoRV"/>
    <property type="match status" value="1"/>
</dbReference>
<dbReference type="EMBL" id="JWIO01000062">
    <property type="protein sequence ID" value="KLL09736.1"/>
    <property type="molecule type" value="Genomic_DNA"/>
</dbReference>
<evidence type="ECO:0000256" key="5">
    <source>
        <dbReference type="ARBA" id="ARBA00022691"/>
    </source>
</evidence>
<dbReference type="GO" id="GO:0008168">
    <property type="term" value="F:methyltransferase activity"/>
    <property type="evidence" value="ECO:0007669"/>
    <property type="project" value="UniProtKB-KW"/>
</dbReference>
<dbReference type="RefSeq" id="WP_047225058.1">
    <property type="nucleotide sequence ID" value="NZ_JWIO01000062.1"/>
</dbReference>
<evidence type="ECO:0000256" key="3">
    <source>
        <dbReference type="ARBA" id="ARBA00022603"/>
    </source>
</evidence>
<evidence type="ECO:0000313" key="8">
    <source>
        <dbReference type="EMBL" id="KLL09736.1"/>
    </source>
</evidence>
<dbReference type="GO" id="GO:0032259">
    <property type="term" value="P:methylation"/>
    <property type="evidence" value="ECO:0007669"/>
    <property type="project" value="UniProtKB-KW"/>
</dbReference>
<organism evidence="8 9">
    <name type="scientific">Protofrankia coriariae</name>
    <dbReference type="NCBI Taxonomy" id="1562887"/>
    <lineage>
        <taxon>Bacteria</taxon>
        <taxon>Bacillati</taxon>
        <taxon>Actinomycetota</taxon>
        <taxon>Actinomycetes</taxon>
        <taxon>Frankiales</taxon>
        <taxon>Frankiaceae</taxon>
        <taxon>Protofrankia</taxon>
    </lineage>
</organism>
<dbReference type="NCBIfam" id="TIGR00571">
    <property type="entry name" value="dam"/>
    <property type="match status" value="1"/>
</dbReference>
<evidence type="ECO:0000256" key="2">
    <source>
        <dbReference type="ARBA" id="ARBA00011900"/>
    </source>
</evidence>
<sequence length="292" mass="32948">MQSTSPRATGRVPGEKSFLKWAGGKSRYASALVGLAPEFTGSYREPFLGSGAVFFELGPGRAVLSDANEELVVCFRVVAEDPESVMARLDEMPNTPEHFEHVRRQRPQDLSDLDRAARVVYLNKTSFRGLWRVNRRNEFNTPYGAYDRPYYSRTIFLRAAKALSGAVVRVADFEQAIDDAETGDWVYCDPPYVPLGGWADFKRYTAGQFGADDHVRLRDAMRRAADRGGFVTMTNSDTPFVRELFGGDFHILRLPTRRDINLNASARRSWDVVVTTYDPPVPAQVLVDRRVR</sequence>
<dbReference type="InterPro" id="IPR002052">
    <property type="entry name" value="DNA_methylase_N6_adenine_CS"/>
</dbReference>
<comment type="similarity">
    <text evidence="1 7">Belongs to the N(4)/N(6)-methyltransferase family.</text>
</comment>
<dbReference type="PANTHER" id="PTHR30481">
    <property type="entry name" value="DNA ADENINE METHYLASE"/>
    <property type="match status" value="1"/>
</dbReference>
<gene>
    <name evidence="8" type="ORF">FrCorBMG51_22830</name>
</gene>
<protein>
    <recommendedName>
        <fullName evidence="2 7">Site-specific DNA-methyltransferase (adenine-specific)</fullName>
        <ecNumber evidence="2 7">2.1.1.72</ecNumber>
    </recommendedName>
</protein>
<dbReference type="PROSITE" id="PS00092">
    <property type="entry name" value="N6_MTASE"/>
    <property type="match status" value="1"/>
</dbReference>
<dbReference type="InterPro" id="IPR023095">
    <property type="entry name" value="Ade_MeTrfase_dom_2"/>
</dbReference>
<reference evidence="8 9" key="1">
    <citation type="submission" date="2014-12" db="EMBL/GenBank/DDBJ databases">
        <title>Frankia sp. BMG5.1 draft genome.</title>
        <authorList>
            <person name="Gtari M."/>
            <person name="Ghodhbane-Gtari F."/>
            <person name="Nouioui I."/>
            <person name="Ktari A."/>
            <person name="Hezbri K."/>
            <person name="Mimouni W."/>
            <person name="Sbissi I."/>
            <person name="Ayari A."/>
            <person name="Yamanaka T."/>
            <person name="Normand P."/>
            <person name="Tisa L.S."/>
            <person name="Boudabous A."/>
        </authorList>
    </citation>
    <scope>NUCLEOTIDE SEQUENCE [LARGE SCALE GENOMIC DNA]</scope>
    <source>
        <strain evidence="8 9">BMG5.1</strain>
    </source>
</reference>
<dbReference type="SUPFAM" id="SSF53335">
    <property type="entry name" value="S-adenosyl-L-methionine-dependent methyltransferases"/>
    <property type="match status" value="1"/>
</dbReference>
<dbReference type="Gene3D" id="1.10.1020.10">
    <property type="entry name" value="Adenine-specific Methyltransferase, Domain 2"/>
    <property type="match status" value="1"/>
</dbReference>
<keyword evidence="9" id="KW-1185">Reference proteome</keyword>
<comment type="catalytic activity">
    <reaction evidence="6 7">
        <text>a 2'-deoxyadenosine in DNA + S-adenosyl-L-methionine = an N(6)-methyl-2'-deoxyadenosine in DNA + S-adenosyl-L-homocysteine + H(+)</text>
        <dbReference type="Rhea" id="RHEA:15197"/>
        <dbReference type="Rhea" id="RHEA-COMP:12418"/>
        <dbReference type="Rhea" id="RHEA-COMP:12419"/>
        <dbReference type="ChEBI" id="CHEBI:15378"/>
        <dbReference type="ChEBI" id="CHEBI:57856"/>
        <dbReference type="ChEBI" id="CHEBI:59789"/>
        <dbReference type="ChEBI" id="CHEBI:90615"/>
        <dbReference type="ChEBI" id="CHEBI:90616"/>
        <dbReference type="EC" id="2.1.1.72"/>
    </reaction>
</comment>
<evidence type="ECO:0000256" key="7">
    <source>
        <dbReference type="RuleBase" id="RU361257"/>
    </source>
</evidence>
<dbReference type="InterPro" id="IPR029063">
    <property type="entry name" value="SAM-dependent_MTases_sf"/>
</dbReference>
<evidence type="ECO:0000256" key="4">
    <source>
        <dbReference type="ARBA" id="ARBA00022679"/>
    </source>
</evidence>
<dbReference type="PRINTS" id="PR00505">
    <property type="entry name" value="D12N6MTFRASE"/>
</dbReference>
<dbReference type="Proteomes" id="UP000035425">
    <property type="component" value="Unassembled WGS sequence"/>
</dbReference>
<name>A0ABR5EZ41_9ACTN</name>
<accession>A0ABR5EZ41</accession>
<dbReference type="InterPro" id="IPR012327">
    <property type="entry name" value="MeTrfase_D12"/>
</dbReference>
<evidence type="ECO:0000313" key="9">
    <source>
        <dbReference type="Proteomes" id="UP000035425"/>
    </source>
</evidence>
<evidence type="ECO:0000256" key="6">
    <source>
        <dbReference type="ARBA" id="ARBA00047942"/>
    </source>
</evidence>
<keyword evidence="4 7" id="KW-0808">Transferase</keyword>
<keyword evidence="5 7" id="KW-0949">S-adenosyl-L-methionine</keyword>
<dbReference type="EC" id="2.1.1.72" evidence="2 7"/>
<evidence type="ECO:0000256" key="1">
    <source>
        <dbReference type="ARBA" id="ARBA00006594"/>
    </source>
</evidence>
<dbReference type="InterPro" id="IPR012263">
    <property type="entry name" value="M_m6A_EcoRV"/>
</dbReference>